<dbReference type="Pfam" id="PF00990">
    <property type="entry name" value="GGDEF"/>
    <property type="match status" value="1"/>
</dbReference>
<reference evidence="4 5" key="1">
    <citation type="journal article" date="2013" name="PLoS ONE">
        <title>The first genomic and proteomic characterization of a deep-sea sulfate reducer: insights into the piezophilic lifestyle of Desulfovibrio piezophilus.</title>
        <authorList>
            <person name="Pradel N."/>
            <person name="Ji B."/>
            <person name="Gimenez G."/>
            <person name="Talla E."/>
            <person name="Lenoble P."/>
            <person name="Garel M."/>
            <person name="Tamburini C."/>
            <person name="Fourquet P."/>
            <person name="Lebrun R."/>
            <person name="Bertin P."/>
            <person name="Denis Y."/>
            <person name="Pophillat M."/>
            <person name="Barbe V."/>
            <person name="Ollivier B."/>
            <person name="Dolla A."/>
        </authorList>
    </citation>
    <scope>NUCLEOTIDE SEQUENCE [LARGE SCALE GENOMIC DNA]</scope>
    <source>
        <strain evidence="5">DSM 10523 / SB164P1</strain>
    </source>
</reference>
<reference evidence="5" key="2">
    <citation type="journal article" date="2013" name="Stand. Genomic Sci.">
        <title>Complete genome sequence of Desulfocapsa sulfexigens, a marine deltaproteobacterium specialized in disproportionating inorganic sulfur compounds.</title>
        <authorList>
            <person name="Finster K.W."/>
            <person name="Kjeldsen K.U."/>
            <person name="Kube M."/>
            <person name="Reinhardt R."/>
            <person name="Mussmann M."/>
            <person name="Amann R."/>
            <person name="Schreiber L."/>
        </authorList>
    </citation>
    <scope>NUCLEOTIDE SEQUENCE [LARGE SCALE GENOMIC DNA]</scope>
    <source>
        <strain evidence="5">DSM 10523 / SB164P1</strain>
    </source>
</reference>
<evidence type="ECO:0000259" key="3">
    <source>
        <dbReference type="PROSITE" id="PS50887"/>
    </source>
</evidence>
<comment type="catalytic activity">
    <reaction evidence="2">
        <text>2 GTP = 3',3'-c-di-GMP + 2 diphosphate</text>
        <dbReference type="Rhea" id="RHEA:24898"/>
        <dbReference type="ChEBI" id="CHEBI:33019"/>
        <dbReference type="ChEBI" id="CHEBI:37565"/>
        <dbReference type="ChEBI" id="CHEBI:58805"/>
        <dbReference type="EC" id="2.7.7.65"/>
    </reaction>
</comment>
<dbReference type="EMBL" id="FO203427">
    <property type="protein sequence ID" value="CCH47260.1"/>
    <property type="molecule type" value="Genomic_DNA"/>
</dbReference>
<dbReference type="SMART" id="SM00267">
    <property type="entry name" value="GGDEF"/>
    <property type="match status" value="1"/>
</dbReference>
<dbReference type="GO" id="GO:0043709">
    <property type="term" value="P:cell adhesion involved in single-species biofilm formation"/>
    <property type="evidence" value="ECO:0007669"/>
    <property type="project" value="TreeGrafter"/>
</dbReference>
<dbReference type="PANTHER" id="PTHR45138">
    <property type="entry name" value="REGULATORY COMPONENTS OF SENSORY TRANSDUCTION SYSTEM"/>
    <property type="match status" value="1"/>
</dbReference>
<dbReference type="PATRIC" id="fig|879567.3.peg.21"/>
<organism evidence="4 5">
    <name type="scientific">Pseudodesulfovibrio piezophilus (strain DSM 21447 / JCM 15486 / C1TLV30)</name>
    <name type="common">Desulfovibrio piezophilus</name>
    <dbReference type="NCBI Taxonomy" id="1322246"/>
    <lineage>
        <taxon>Bacteria</taxon>
        <taxon>Pseudomonadati</taxon>
        <taxon>Thermodesulfobacteriota</taxon>
        <taxon>Desulfovibrionia</taxon>
        <taxon>Desulfovibrionales</taxon>
        <taxon>Desulfovibrionaceae</taxon>
    </lineage>
</organism>
<dbReference type="InterPro" id="IPR043128">
    <property type="entry name" value="Rev_trsase/Diguanyl_cyclase"/>
</dbReference>
<dbReference type="NCBIfam" id="TIGR00254">
    <property type="entry name" value="GGDEF"/>
    <property type="match status" value="1"/>
</dbReference>
<dbReference type="eggNOG" id="COG3706">
    <property type="taxonomic scope" value="Bacteria"/>
</dbReference>
<dbReference type="Proteomes" id="UP000011724">
    <property type="component" value="Chromosome"/>
</dbReference>
<dbReference type="SUPFAM" id="SSF55073">
    <property type="entry name" value="Nucleotide cyclase"/>
    <property type="match status" value="1"/>
</dbReference>
<dbReference type="KEGG" id="dpi:BN4_10020"/>
<dbReference type="InterPro" id="IPR050469">
    <property type="entry name" value="Diguanylate_Cyclase"/>
</dbReference>
<dbReference type="AlphaFoldDB" id="M1WL52"/>
<dbReference type="InterPro" id="IPR000160">
    <property type="entry name" value="GGDEF_dom"/>
</dbReference>
<dbReference type="GO" id="GO:0005886">
    <property type="term" value="C:plasma membrane"/>
    <property type="evidence" value="ECO:0007669"/>
    <property type="project" value="TreeGrafter"/>
</dbReference>
<keyword evidence="5" id="KW-1185">Reference proteome</keyword>
<accession>M1WL52</accession>
<protein>
    <recommendedName>
        <fullName evidence="1">diguanylate cyclase</fullName>
        <ecNumber evidence="1">2.7.7.65</ecNumber>
    </recommendedName>
</protein>
<dbReference type="OrthoDB" id="9813903at2"/>
<evidence type="ECO:0000256" key="2">
    <source>
        <dbReference type="ARBA" id="ARBA00034247"/>
    </source>
</evidence>
<evidence type="ECO:0000256" key="1">
    <source>
        <dbReference type="ARBA" id="ARBA00012528"/>
    </source>
</evidence>
<proteinExistence type="predicted"/>
<dbReference type="RefSeq" id="WP_015413315.1">
    <property type="nucleotide sequence ID" value="NC_020409.1"/>
</dbReference>
<dbReference type="CDD" id="cd01949">
    <property type="entry name" value="GGDEF"/>
    <property type="match status" value="1"/>
</dbReference>
<gene>
    <name evidence="4" type="ordered locus">BN4_10020</name>
</gene>
<dbReference type="PROSITE" id="PS50887">
    <property type="entry name" value="GGDEF"/>
    <property type="match status" value="1"/>
</dbReference>
<dbReference type="InterPro" id="IPR012347">
    <property type="entry name" value="Ferritin-like"/>
</dbReference>
<sequence length="348" mass="38521">MGNGILWDICTACLKVGQITCRVYGFFQASAQDDALQTFWGKMLEGEKQLVVFWESLLPLIQAGMIPDIFDDPERIQKELTRHHERAMGFSSNLATEMAPKDMFILAFRLEYYLLYPVFEILFDFARELRLVSASGGNWGDPKSHVSDLFEGVTRFCGASPEMELLGETMKMLWMENRRLATTINTDPLTGLMNKRGFFNASKPLMDLALRDRKNIGLILADLDDFKKFNALYGQQAGDKLLKSIGSALRQVVRSSDLVTRFGGEEFMILFYAIEHCHLDDMAAKIAKTIQACSSDGQGCTASVGAATLMSGKAEVGTCCVNLEEVLSVAAKNLEKAKETGEGGVVVS</sequence>
<dbReference type="GO" id="GO:0052621">
    <property type="term" value="F:diguanylate cyclase activity"/>
    <property type="evidence" value="ECO:0007669"/>
    <property type="project" value="UniProtKB-EC"/>
</dbReference>
<evidence type="ECO:0000313" key="5">
    <source>
        <dbReference type="Proteomes" id="UP000011724"/>
    </source>
</evidence>
<dbReference type="PANTHER" id="PTHR45138:SF9">
    <property type="entry name" value="DIGUANYLATE CYCLASE DGCM-RELATED"/>
    <property type="match status" value="1"/>
</dbReference>
<evidence type="ECO:0000313" key="4">
    <source>
        <dbReference type="EMBL" id="CCH47260.1"/>
    </source>
</evidence>
<dbReference type="STRING" id="1322246.BN4_10020"/>
<dbReference type="Gene3D" id="3.30.70.270">
    <property type="match status" value="1"/>
</dbReference>
<dbReference type="InterPro" id="IPR029787">
    <property type="entry name" value="Nucleotide_cyclase"/>
</dbReference>
<name>M1WL52_PSEP2</name>
<feature type="domain" description="GGDEF" evidence="3">
    <location>
        <begin position="214"/>
        <end position="348"/>
    </location>
</feature>
<dbReference type="GO" id="GO:1902201">
    <property type="term" value="P:negative regulation of bacterial-type flagellum-dependent cell motility"/>
    <property type="evidence" value="ECO:0007669"/>
    <property type="project" value="TreeGrafter"/>
</dbReference>
<dbReference type="HOGENOM" id="CLU_796273_0_0_7"/>
<dbReference type="Gene3D" id="1.20.1260.10">
    <property type="match status" value="1"/>
</dbReference>
<dbReference type="EC" id="2.7.7.65" evidence="1"/>